<protein>
    <submittedName>
        <fullName evidence="1">Glutamate synthase [NADPH] small chain</fullName>
        <ecNumber evidence="1">1.4.1.13</ecNumber>
    </submittedName>
</protein>
<gene>
    <name evidence="1" type="ORF">MNBD_BACTEROID06-165</name>
</gene>
<dbReference type="EC" id="1.4.1.13" evidence="1"/>
<dbReference type="AlphaFoldDB" id="A0A3B0USR3"/>
<feature type="non-terminal residue" evidence="1">
    <location>
        <position position="62"/>
    </location>
</feature>
<name>A0A3B0USR3_9ZZZZ</name>
<dbReference type="GO" id="GO:0004355">
    <property type="term" value="F:glutamate synthase (NADPH) activity"/>
    <property type="evidence" value="ECO:0007669"/>
    <property type="project" value="UniProtKB-EC"/>
</dbReference>
<dbReference type="EMBL" id="UOES01000376">
    <property type="protein sequence ID" value="VAW28287.1"/>
    <property type="molecule type" value="Genomic_DNA"/>
</dbReference>
<accession>A0A3B0USR3</accession>
<dbReference type="PANTHER" id="PTHR43100">
    <property type="entry name" value="GLUTAMATE SYNTHASE [NADPH] SMALL CHAIN"/>
    <property type="match status" value="1"/>
</dbReference>
<reference evidence="1" key="1">
    <citation type="submission" date="2018-06" db="EMBL/GenBank/DDBJ databases">
        <authorList>
            <person name="Zhirakovskaya E."/>
        </authorList>
    </citation>
    <scope>NUCLEOTIDE SEQUENCE</scope>
</reference>
<dbReference type="InterPro" id="IPR051394">
    <property type="entry name" value="Glutamate_Synthase"/>
</dbReference>
<proteinExistence type="predicted"/>
<organism evidence="1">
    <name type="scientific">hydrothermal vent metagenome</name>
    <dbReference type="NCBI Taxonomy" id="652676"/>
    <lineage>
        <taxon>unclassified sequences</taxon>
        <taxon>metagenomes</taxon>
        <taxon>ecological metagenomes</taxon>
    </lineage>
</organism>
<dbReference type="InterPro" id="IPR009051">
    <property type="entry name" value="Helical_ferredxn"/>
</dbReference>
<sequence>MGKPTGFLEIEREDLKDELPLERLKHWNEFHKPMAEEAIQKQAARCMDCGVPFCHTGANLSS</sequence>
<evidence type="ECO:0000313" key="1">
    <source>
        <dbReference type="EMBL" id="VAW28287.1"/>
    </source>
</evidence>
<dbReference type="Gene3D" id="1.10.1060.10">
    <property type="entry name" value="Alpha-helical ferredoxin"/>
    <property type="match status" value="1"/>
</dbReference>
<dbReference type="SUPFAM" id="SSF46548">
    <property type="entry name" value="alpha-helical ferredoxin"/>
    <property type="match status" value="1"/>
</dbReference>
<dbReference type="GO" id="GO:0051536">
    <property type="term" value="F:iron-sulfur cluster binding"/>
    <property type="evidence" value="ECO:0007669"/>
    <property type="project" value="InterPro"/>
</dbReference>
<keyword evidence="1" id="KW-0560">Oxidoreductase</keyword>